<accession>A0A9P6DL42</accession>
<name>A0A9P6DL42_9AGAM</name>
<sequence>RECVVGQKGSKCQKKRCSGDKENVMMLAAICTDGTSIAPTVIFKGQYFMKDWLQENPIEAV</sequence>
<reference evidence="1" key="1">
    <citation type="journal article" date="2020" name="Nat. Commun.">
        <title>Large-scale genome sequencing of mycorrhizal fungi provides insights into the early evolution of symbiotic traits.</title>
        <authorList>
            <person name="Miyauchi S."/>
            <person name="Kiss E."/>
            <person name="Kuo A."/>
            <person name="Drula E."/>
            <person name="Kohler A."/>
            <person name="Sanchez-Garcia M."/>
            <person name="Morin E."/>
            <person name="Andreopoulos B."/>
            <person name="Barry K.W."/>
            <person name="Bonito G."/>
            <person name="Buee M."/>
            <person name="Carver A."/>
            <person name="Chen C."/>
            <person name="Cichocki N."/>
            <person name="Clum A."/>
            <person name="Culley D."/>
            <person name="Crous P.W."/>
            <person name="Fauchery L."/>
            <person name="Girlanda M."/>
            <person name="Hayes R.D."/>
            <person name="Keri Z."/>
            <person name="LaButti K."/>
            <person name="Lipzen A."/>
            <person name="Lombard V."/>
            <person name="Magnuson J."/>
            <person name="Maillard F."/>
            <person name="Murat C."/>
            <person name="Nolan M."/>
            <person name="Ohm R.A."/>
            <person name="Pangilinan J."/>
            <person name="Pereira M.F."/>
            <person name="Perotto S."/>
            <person name="Peter M."/>
            <person name="Pfister S."/>
            <person name="Riley R."/>
            <person name="Sitrit Y."/>
            <person name="Stielow J.B."/>
            <person name="Szollosi G."/>
            <person name="Zifcakova L."/>
            <person name="Stursova M."/>
            <person name="Spatafora J.W."/>
            <person name="Tedersoo L."/>
            <person name="Vaario L.M."/>
            <person name="Yamada A."/>
            <person name="Yan M."/>
            <person name="Wang P."/>
            <person name="Xu J."/>
            <person name="Bruns T."/>
            <person name="Baldrian P."/>
            <person name="Vilgalys R."/>
            <person name="Dunand C."/>
            <person name="Henrissat B."/>
            <person name="Grigoriev I.V."/>
            <person name="Hibbett D."/>
            <person name="Nagy L.G."/>
            <person name="Martin F.M."/>
        </authorList>
    </citation>
    <scope>NUCLEOTIDE SEQUENCE</scope>
    <source>
        <strain evidence="1">UP504</strain>
    </source>
</reference>
<dbReference type="AlphaFoldDB" id="A0A9P6DL42"/>
<evidence type="ECO:0000313" key="1">
    <source>
        <dbReference type="EMBL" id="KAF9506616.1"/>
    </source>
</evidence>
<comment type="caution">
    <text evidence="1">The sequence shown here is derived from an EMBL/GenBank/DDBJ whole genome shotgun (WGS) entry which is preliminary data.</text>
</comment>
<gene>
    <name evidence="1" type="ORF">BS47DRAFT_1252077</name>
</gene>
<proteinExistence type="predicted"/>
<organism evidence="1 2">
    <name type="scientific">Hydnum rufescens UP504</name>
    <dbReference type="NCBI Taxonomy" id="1448309"/>
    <lineage>
        <taxon>Eukaryota</taxon>
        <taxon>Fungi</taxon>
        <taxon>Dikarya</taxon>
        <taxon>Basidiomycota</taxon>
        <taxon>Agaricomycotina</taxon>
        <taxon>Agaricomycetes</taxon>
        <taxon>Cantharellales</taxon>
        <taxon>Hydnaceae</taxon>
        <taxon>Hydnum</taxon>
    </lineage>
</organism>
<protein>
    <submittedName>
        <fullName evidence="1">Uncharacterized protein</fullName>
    </submittedName>
</protein>
<dbReference type="Proteomes" id="UP000886523">
    <property type="component" value="Unassembled WGS sequence"/>
</dbReference>
<evidence type="ECO:0000313" key="2">
    <source>
        <dbReference type="Proteomes" id="UP000886523"/>
    </source>
</evidence>
<dbReference type="EMBL" id="MU129105">
    <property type="protein sequence ID" value="KAF9506616.1"/>
    <property type="molecule type" value="Genomic_DNA"/>
</dbReference>
<feature type="non-terminal residue" evidence="1">
    <location>
        <position position="61"/>
    </location>
</feature>
<feature type="non-terminal residue" evidence="1">
    <location>
        <position position="1"/>
    </location>
</feature>
<dbReference type="OrthoDB" id="2917041at2759"/>
<keyword evidence="2" id="KW-1185">Reference proteome</keyword>